<name>A0A8J2BKS4_9BACT</name>
<comment type="caution">
    <text evidence="2">The sequence shown here is derived from an EMBL/GenBank/DDBJ whole genome shotgun (WGS) entry which is preliminary data.</text>
</comment>
<evidence type="ECO:0000259" key="1">
    <source>
        <dbReference type="PROSITE" id="PS50972"/>
    </source>
</evidence>
<dbReference type="InterPro" id="IPR045031">
    <property type="entry name" value="DHP_synth-like"/>
</dbReference>
<dbReference type="GO" id="GO:0004156">
    <property type="term" value="F:dihydropteroate synthase activity"/>
    <property type="evidence" value="ECO:0007669"/>
    <property type="project" value="UniProtKB-EC"/>
</dbReference>
<dbReference type="Gene3D" id="3.20.20.20">
    <property type="entry name" value="Dihydropteroate synthase-like"/>
    <property type="match status" value="1"/>
</dbReference>
<dbReference type="SUPFAM" id="SSF51717">
    <property type="entry name" value="Dihydropteroate synthetase-like"/>
    <property type="match status" value="1"/>
</dbReference>
<gene>
    <name evidence="2" type="ORF">MPNT_60022</name>
</gene>
<dbReference type="GO" id="GO:0046654">
    <property type="term" value="P:tetrahydrofolate biosynthetic process"/>
    <property type="evidence" value="ECO:0007669"/>
    <property type="project" value="TreeGrafter"/>
</dbReference>
<dbReference type="PANTHER" id="PTHR20941:SF1">
    <property type="entry name" value="FOLIC ACID SYNTHESIS PROTEIN FOL1"/>
    <property type="match status" value="1"/>
</dbReference>
<dbReference type="PROSITE" id="PS50972">
    <property type="entry name" value="PTERIN_BINDING"/>
    <property type="match status" value="1"/>
</dbReference>
<accession>A0A8J2BKS4</accession>
<evidence type="ECO:0000313" key="3">
    <source>
        <dbReference type="Proteomes" id="UP000663859"/>
    </source>
</evidence>
<proteinExistence type="predicted"/>
<dbReference type="PANTHER" id="PTHR20941">
    <property type="entry name" value="FOLATE SYNTHESIS PROTEINS"/>
    <property type="match status" value="1"/>
</dbReference>
<evidence type="ECO:0000313" key="2">
    <source>
        <dbReference type="EMBL" id="CAF0703523.1"/>
    </source>
</evidence>
<dbReference type="InterPro" id="IPR011005">
    <property type="entry name" value="Dihydropteroate_synth-like_sf"/>
</dbReference>
<keyword evidence="3" id="KW-1185">Reference proteome</keyword>
<reference evidence="2" key="1">
    <citation type="submission" date="2021-02" db="EMBL/GenBank/DDBJ databases">
        <authorList>
            <person name="Cremers G."/>
            <person name="Picone N."/>
        </authorList>
    </citation>
    <scope>NUCLEOTIDE SEQUENCE</scope>
    <source>
        <strain evidence="2">PQ17</strain>
    </source>
</reference>
<dbReference type="EC" id="2.5.1.15" evidence="2"/>
<dbReference type="Proteomes" id="UP000663859">
    <property type="component" value="Unassembled WGS sequence"/>
</dbReference>
<organism evidence="2 3">
    <name type="scientific">Candidatus Methylacidithermus pantelleriae</name>
    <dbReference type="NCBI Taxonomy" id="2744239"/>
    <lineage>
        <taxon>Bacteria</taxon>
        <taxon>Pseudomonadati</taxon>
        <taxon>Verrucomicrobiota</taxon>
        <taxon>Methylacidiphilae</taxon>
        <taxon>Methylacidiphilales</taxon>
        <taxon>Methylacidiphilaceae</taxon>
        <taxon>Candidatus Methylacidithermus</taxon>
    </lineage>
</organism>
<dbReference type="AlphaFoldDB" id="A0A8J2BKS4"/>
<dbReference type="InterPro" id="IPR000489">
    <property type="entry name" value="Pterin-binding_dom"/>
</dbReference>
<sequence>MLSLPELSALWETYKEDWQCPVQEFSLGPHVFTQQGAPYIMGVINLSPDSWYRESVVLNTEAAIERGKLLTLSGASIVDLGAESSLLHARRASIEEQKQAFLPIVRELAEQNVLVSVETYYADVALAGLKAGARIINLTGPRESRKIYAMVGAFDAAVIINYVEGPNVREVGEIRLVADPIAPLYEYFAREIELASKAGVKRIWVDPGLGFYYSNLQDSAERVRRQMEIFLGTFRLRRLGWPTCHALPHAFEYFEEEVRVAEPFFAVLAILGKTDLLRTHEVRKVRGVVRSLQIYHPKLAR</sequence>
<feature type="domain" description="Pterin-binding" evidence="1">
    <location>
        <begin position="38"/>
        <end position="290"/>
    </location>
</feature>
<dbReference type="EMBL" id="CAJNOB010000056">
    <property type="protein sequence ID" value="CAF0703523.1"/>
    <property type="molecule type" value="Genomic_DNA"/>
</dbReference>
<keyword evidence="2" id="KW-0808">Transferase</keyword>
<protein>
    <submittedName>
        <fullName evidence="2">Dihydropteroate synthase</fullName>
        <ecNumber evidence="2">2.5.1.15</ecNumber>
    </submittedName>
</protein>
<dbReference type="Pfam" id="PF00809">
    <property type="entry name" value="Pterin_bind"/>
    <property type="match status" value="1"/>
</dbReference>